<evidence type="ECO:0000313" key="3">
    <source>
        <dbReference type="Proteomes" id="UP000001422"/>
    </source>
</evidence>
<accession>Q7U6Q7</accession>
<dbReference type="EMBL" id="BX569692">
    <property type="protein sequence ID" value="CAE07796.1"/>
    <property type="molecule type" value="Genomic_DNA"/>
</dbReference>
<keyword evidence="2" id="KW-0328">Glycosyltransferase</keyword>
<evidence type="ECO:0000256" key="1">
    <source>
        <dbReference type="ARBA" id="ARBA00008799"/>
    </source>
</evidence>
<evidence type="ECO:0000313" key="2">
    <source>
        <dbReference type="EMBL" id="CAE07796.1"/>
    </source>
</evidence>
<gene>
    <name evidence="2" type="primary">ggpS</name>
    <name evidence="2" type="ordered locus">SYNW1281</name>
</gene>
<dbReference type="Proteomes" id="UP000001422">
    <property type="component" value="Chromosome"/>
</dbReference>
<dbReference type="HOGENOM" id="CLU_002351_7_1_3"/>
<dbReference type="GO" id="GO:0005992">
    <property type="term" value="P:trehalose biosynthetic process"/>
    <property type="evidence" value="ECO:0007669"/>
    <property type="project" value="InterPro"/>
</dbReference>
<dbReference type="eggNOG" id="COG0380">
    <property type="taxonomic scope" value="Bacteria"/>
</dbReference>
<sequence length="495" mass="56027">MGQSSFVILYHRTPFDEAKDAQGNQVWVDQKSPNGIIPTLRNLFRSRNDGTWIAWRHVDHPEEMDVERLEMTNPSPFALCRIPLADEQISSFYHITSKECFWPILHTFPTHFNVNNANWGIFEEVNKRFADAACNEAAEGATVWVHDYNLWLAPGYIRQQRPDLKIAFFHHTPFPGNDVFAILPWREQILESLLCCDVVGFHIPRYTENFARAASTLVGAKRGPKISVDQKFISVGTALSEGTVTSHLDHNGRRIQLLSSPVGTSPDVIQELSWSASVESYGEMIVQDTKKGRKLILSASRVDYTKGNEELLLAFERLLERREDLHGEVVLMLACVAAASGMKIYEETQRSIEEMAGRINGRFSQVDWIPVRFSTRRIPYEEMVAWFCHADVCWITPLRDGLNLVAKEYAAARRHRGGVLVLSEFTGASVVLEGAVLTNPYSNRRMDEAIEAALAMPEHEQRQRMETMSAAVEAYTVQDWAEEQLAGFPEVATIG</sequence>
<dbReference type="GO" id="GO:0003825">
    <property type="term" value="F:alpha,alpha-trehalose-phosphate synthase (UDP-forming) activity"/>
    <property type="evidence" value="ECO:0007669"/>
    <property type="project" value="TreeGrafter"/>
</dbReference>
<reference evidence="2 3" key="1">
    <citation type="journal article" date="2003" name="Nature">
        <title>The genome of a motile marine Synechococcus.</title>
        <authorList>
            <person name="Palenik B."/>
            <person name="Brahamsha B."/>
            <person name="Larimer F."/>
            <person name="Land M."/>
            <person name="Hauser L."/>
            <person name="Chain P."/>
            <person name="Lamerdin J."/>
            <person name="Regala W."/>
            <person name="Allen E.A."/>
            <person name="McCarren J."/>
            <person name="Paulsen I."/>
            <person name="Dufresne A."/>
            <person name="Partensky F."/>
            <person name="Webb E."/>
            <person name="Waterbury J."/>
        </authorList>
    </citation>
    <scope>NUCLEOTIDE SEQUENCE [LARGE SCALE GENOMIC DNA]</scope>
    <source>
        <strain evidence="2 3">WH8102</strain>
    </source>
</reference>
<dbReference type="STRING" id="84588.SYNW1281"/>
<dbReference type="GO" id="GO:0051473">
    <property type="term" value="P:glucosylglycerol biosynthetic process"/>
    <property type="evidence" value="ECO:0007669"/>
    <property type="project" value="InterPro"/>
</dbReference>
<keyword evidence="2" id="KW-0808">Transferase</keyword>
<dbReference type="InterPro" id="IPR012764">
    <property type="entry name" value="Gluc_glyc_Psyn"/>
</dbReference>
<comment type="similarity">
    <text evidence="1">Belongs to the glycosyltransferase 20 family.</text>
</comment>
<dbReference type="RefSeq" id="WP_011128145.1">
    <property type="nucleotide sequence ID" value="NC_005070.1"/>
</dbReference>
<dbReference type="PANTHER" id="PTHR10788:SF106">
    <property type="entry name" value="BCDNA.GH08860"/>
    <property type="match status" value="1"/>
</dbReference>
<keyword evidence="3" id="KW-1185">Reference proteome</keyword>
<dbReference type="CDD" id="cd03788">
    <property type="entry name" value="GT20_TPS"/>
    <property type="match status" value="1"/>
</dbReference>
<dbReference type="KEGG" id="syw:SYNW1281"/>
<dbReference type="EC" id="2.4.1.-" evidence="2"/>
<dbReference type="PANTHER" id="PTHR10788">
    <property type="entry name" value="TREHALOSE-6-PHOSPHATE SYNTHASE"/>
    <property type="match status" value="1"/>
</dbReference>
<proteinExistence type="inferred from homology"/>
<dbReference type="NCBIfam" id="TIGR02398">
    <property type="entry name" value="gluc_glyc_Psyn"/>
    <property type="match status" value="1"/>
</dbReference>
<dbReference type="InterPro" id="IPR001830">
    <property type="entry name" value="Glyco_trans_20"/>
</dbReference>
<name>Q7U6Q7_PARMW</name>
<dbReference type="Pfam" id="PF00982">
    <property type="entry name" value="Glyco_transf_20"/>
    <property type="match status" value="1"/>
</dbReference>
<dbReference type="CAZy" id="GT20">
    <property type="family name" value="Glycosyltransferase Family 20"/>
</dbReference>
<dbReference type="AlphaFoldDB" id="Q7U6Q7"/>
<protein>
    <submittedName>
        <fullName evidence="2">Glucosyl-glycerol-phosphate synthase [UI:98406036]</fullName>
        <ecNumber evidence="2">2.4.1.-</ecNumber>
    </submittedName>
</protein>
<dbReference type="SUPFAM" id="SSF53756">
    <property type="entry name" value="UDP-Glycosyltransferase/glycogen phosphorylase"/>
    <property type="match status" value="1"/>
</dbReference>
<dbReference type="Gene3D" id="3.40.50.2000">
    <property type="entry name" value="Glycogen Phosphorylase B"/>
    <property type="match status" value="2"/>
</dbReference>
<organism evidence="2 3">
    <name type="scientific">Parasynechococcus marenigrum (strain WH8102)</name>
    <dbReference type="NCBI Taxonomy" id="84588"/>
    <lineage>
        <taxon>Bacteria</taxon>
        <taxon>Bacillati</taxon>
        <taxon>Cyanobacteriota</taxon>
        <taxon>Cyanophyceae</taxon>
        <taxon>Synechococcales</taxon>
        <taxon>Prochlorococcaceae</taxon>
        <taxon>Parasynechococcus</taxon>
        <taxon>Parasynechococcus marenigrum</taxon>
    </lineage>
</organism>